<accession>A0A9W6WKJ5</accession>
<comment type="caution">
    <text evidence="1">The sequence shown here is derived from an EMBL/GenBank/DDBJ whole genome shotgun (WGS) entry which is preliminary data.</text>
</comment>
<organism evidence="1 2">
    <name type="scientific">Candida boidinii</name>
    <name type="common">Yeast</name>
    <dbReference type="NCBI Taxonomy" id="5477"/>
    <lineage>
        <taxon>Eukaryota</taxon>
        <taxon>Fungi</taxon>
        <taxon>Dikarya</taxon>
        <taxon>Ascomycota</taxon>
        <taxon>Saccharomycotina</taxon>
        <taxon>Pichiomycetes</taxon>
        <taxon>Pichiales</taxon>
        <taxon>Pichiaceae</taxon>
        <taxon>Ogataea</taxon>
        <taxon>Ogataea/Candida clade</taxon>
    </lineage>
</organism>
<dbReference type="AlphaFoldDB" id="A0A9W6WKJ5"/>
<gene>
    <name evidence="1" type="ORF">Cboi02_000521300</name>
</gene>
<protein>
    <submittedName>
        <fullName evidence="1">Unnamed protein product</fullName>
    </submittedName>
</protein>
<evidence type="ECO:0000313" key="2">
    <source>
        <dbReference type="Proteomes" id="UP001165120"/>
    </source>
</evidence>
<dbReference type="Proteomes" id="UP001165120">
    <property type="component" value="Unassembled WGS sequence"/>
</dbReference>
<sequence length="119" mass="13168">MIKHEVDLPFLSFTFEPGPEPDADSGEDISSGVSDFISVFEINDKDDDDEDDEAFFDFDDFVLCEFDSVLSVSVEEGDLLTSEEVFDIGDSGFVCIFVDSSVDSNFTDVVESTSDDIMK</sequence>
<proteinExistence type="predicted"/>
<reference evidence="1" key="1">
    <citation type="submission" date="2023-04" db="EMBL/GenBank/DDBJ databases">
        <title>Candida boidinii NBRC 10035.</title>
        <authorList>
            <person name="Ichikawa N."/>
            <person name="Sato H."/>
            <person name="Tonouchi N."/>
        </authorList>
    </citation>
    <scope>NUCLEOTIDE SEQUENCE</scope>
    <source>
        <strain evidence="1">NBRC 10035</strain>
    </source>
</reference>
<name>A0A9W6WKJ5_CANBO</name>
<dbReference type="EMBL" id="BSXN01002417">
    <property type="protein sequence ID" value="GME76532.1"/>
    <property type="molecule type" value="Genomic_DNA"/>
</dbReference>
<evidence type="ECO:0000313" key="1">
    <source>
        <dbReference type="EMBL" id="GME76532.1"/>
    </source>
</evidence>
<keyword evidence="2" id="KW-1185">Reference proteome</keyword>